<organism evidence="4 6">
    <name type="scientific">Mycobacterium tuberculosis</name>
    <dbReference type="NCBI Taxonomy" id="1773"/>
    <lineage>
        <taxon>Bacteria</taxon>
        <taxon>Bacillati</taxon>
        <taxon>Actinomycetota</taxon>
        <taxon>Actinomycetes</taxon>
        <taxon>Mycobacteriales</taxon>
        <taxon>Mycobacteriaceae</taxon>
        <taxon>Mycobacterium</taxon>
        <taxon>Mycobacterium tuberculosis complex</taxon>
    </lineage>
</organism>
<name>A0A0U0SJ75_MYCTX</name>
<evidence type="ECO:0000256" key="1">
    <source>
        <dbReference type="SAM" id="MobiDB-lite"/>
    </source>
</evidence>
<reference evidence="4" key="1">
    <citation type="submission" date="2015-03" db="EMBL/GenBank/DDBJ databases">
        <authorList>
            <person name="Murphy D."/>
        </authorList>
    </citation>
    <scope>NUCLEOTIDE SEQUENCE [LARGE SCALE GENOMIC DNA]</scope>
    <source>
        <strain evidence="4">K00500041</strain>
    </source>
</reference>
<evidence type="ECO:0000313" key="3">
    <source>
        <dbReference type="EMBL" id="COW09195.1"/>
    </source>
</evidence>
<evidence type="ECO:0000313" key="4">
    <source>
        <dbReference type="EMBL" id="COW79162.1"/>
    </source>
</evidence>
<dbReference type="EMBL" id="CSAE01000702">
    <property type="protein sequence ID" value="COW79162.1"/>
    <property type="molecule type" value="Genomic_DNA"/>
</dbReference>
<dbReference type="AlphaFoldDB" id="A0A0U0SJ75"/>
<reference evidence="6 7" key="2">
    <citation type="submission" date="2015-03" db="EMBL/GenBank/DDBJ databases">
        <authorList>
            <consortium name="Pathogen Informatics"/>
        </authorList>
    </citation>
    <scope>NUCLEOTIDE SEQUENCE [LARGE SCALE GENOMIC DNA]</scope>
    <source>
        <strain evidence="2 9">C09601061</strain>
        <strain evidence="6">K00500041</strain>
        <strain evidence="3 8">M09401471</strain>
        <strain evidence="7">N09902308</strain>
    </source>
</reference>
<sequence>MEPVLTPFVGFLPLWIKLWKLWIVVGSCVVLDVPRPGAPNPARKPASTPVDGADNAVPVRGGEVTRLVW</sequence>
<evidence type="ECO:0000313" key="2">
    <source>
        <dbReference type="EMBL" id="CFR75024.1"/>
    </source>
</evidence>
<dbReference type="EMBL" id="CSBK01000360">
    <property type="protein sequence ID" value="COX30610.1"/>
    <property type="molecule type" value="Genomic_DNA"/>
</dbReference>
<dbReference type="Proteomes" id="UP000038802">
    <property type="component" value="Unassembled WGS sequence"/>
</dbReference>
<reference evidence="5" key="3">
    <citation type="submission" date="2015-03" db="EMBL/GenBank/DDBJ databases">
        <authorList>
            <consortium name="Pathogen Informatics"/>
            <person name="Murphy D."/>
        </authorList>
    </citation>
    <scope>NUCLEOTIDE SEQUENCE</scope>
    <source>
        <strain evidence="5">N09902308</strain>
    </source>
</reference>
<evidence type="ECO:0000313" key="5">
    <source>
        <dbReference type="EMBL" id="COX30610.1"/>
    </source>
</evidence>
<gene>
    <name evidence="2" type="ORF">ERS007657_01325</name>
    <name evidence="4" type="ORF">ERS007703_04233</name>
    <name evidence="3" type="ORF">ERS007720_01659</name>
    <name evidence="5" type="ORF">ERS007739_01049</name>
</gene>
<proteinExistence type="predicted"/>
<dbReference type="EMBL" id="CSAJ01000175">
    <property type="protein sequence ID" value="COW09195.1"/>
    <property type="molecule type" value="Genomic_DNA"/>
</dbReference>
<accession>A0A0U0SJ75</accession>
<protein>
    <submittedName>
        <fullName evidence="4">Uncharacterized protein</fullName>
    </submittedName>
</protein>
<dbReference type="Proteomes" id="UP000046680">
    <property type="component" value="Unassembled WGS sequence"/>
</dbReference>
<evidence type="ECO:0000313" key="6">
    <source>
        <dbReference type="Proteomes" id="UP000038802"/>
    </source>
</evidence>
<evidence type="ECO:0000313" key="8">
    <source>
        <dbReference type="Proteomes" id="UP000044938"/>
    </source>
</evidence>
<feature type="region of interest" description="Disordered" evidence="1">
    <location>
        <begin position="38"/>
        <end position="69"/>
    </location>
</feature>
<evidence type="ECO:0000313" key="9">
    <source>
        <dbReference type="Proteomes" id="UP000046680"/>
    </source>
</evidence>
<evidence type="ECO:0000313" key="7">
    <source>
        <dbReference type="Proteomes" id="UP000039021"/>
    </source>
</evidence>
<dbReference type="Proteomes" id="UP000044938">
    <property type="component" value="Unassembled WGS sequence"/>
</dbReference>
<dbReference type="EMBL" id="CGCX01000397">
    <property type="protein sequence ID" value="CFR75024.1"/>
    <property type="molecule type" value="Genomic_DNA"/>
</dbReference>
<dbReference type="Proteomes" id="UP000039021">
    <property type="component" value="Unassembled WGS sequence"/>
</dbReference>